<evidence type="ECO:0000256" key="1">
    <source>
        <dbReference type="SAM" id="MobiDB-lite"/>
    </source>
</evidence>
<evidence type="ECO:0000313" key="2">
    <source>
        <dbReference type="EMBL" id="EFH40151.1"/>
    </source>
</evidence>
<keyword evidence="3" id="KW-1185">Reference proteome</keyword>
<protein>
    <submittedName>
        <fullName evidence="2">Predicted protein</fullName>
    </submittedName>
</protein>
<sequence length="152" mass="16504">MSMTHLLKPAGTSHPVSLSTTAKNSRTCTAIPTSGLGKQTDCNYSPQEDNCHIRNLQHAFANASFSPTDKGYSAPVQEPSIEQIFNSPQQVIDLSSSADESTVEFTTPTVSVTRKSVERKAVTQTINLPKKRGRPRLAFPTKRAVAKAKKTC</sequence>
<reference evidence="3" key="1">
    <citation type="journal article" date="2011" name="Nat. Genet.">
        <title>The Arabidopsis lyrata genome sequence and the basis of rapid genome size change.</title>
        <authorList>
            <person name="Hu T.T."/>
            <person name="Pattyn P."/>
            <person name="Bakker E.G."/>
            <person name="Cao J."/>
            <person name="Cheng J.-F."/>
            <person name="Clark R.M."/>
            <person name="Fahlgren N."/>
            <person name="Fawcett J.A."/>
            <person name="Grimwood J."/>
            <person name="Gundlach H."/>
            <person name="Haberer G."/>
            <person name="Hollister J.D."/>
            <person name="Ossowski S."/>
            <person name="Ottilar R.P."/>
            <person name="Salamov A.A."/>
            <person name="Schneeberger K."/>
            <person name="Spannagl M."/>
            <person name="Wang X."/>
            <person name="Yang L."/>
            <person name="Nasrallah M.E."/>
            <person name="Bergelson J."/>
            <person name="Carrington J.C."/>
            <person name="Gaut B.S."/>
            <person name="Schmutz J."/>
            <person name="Mayer K.F.X."/>
            <person name="Van de Peer Y."/>
            <person name="Grigoriev I.V."/>
            <person name="Nordborg M."/>
            <person name="Weigel D."/>
            <person name="Guo Y.-L."/>
        </authorList>
    </citation>
    <scope>NUCLEOTIDE SEQUENCE [LARGE SCALE GENOMIC DNA]</scope>
    <source>
        <strain evidence="3">cv. MN47</strain>
    </source>
</reference>
<dbReference type="AlphaFoldDB" id="D7MLN1"/>
<dbReference type="HOGENOM" id="CLU_1724800_0_0_1"/>
<evidence type="ECO:0000313" key="3">
    <source>
        <dbReference type="Proteomes" id="UP000008694"/>
    </source>
</evidence>
<dbReference type="Gramene" id="Al_scaffold_0008_1080">
    <property type="protein sequence ID" value="Al_scaffold_0008_1080"/>
    <property type="gene ID" value="Al_scaffold_0008_1080"/>
</dbReference>
<feature type="region of interest" description="Disordered" evidence="1">
    <location>
        <begin position="1"/>
        <end position="25"/>
    </location>
</feature>
<dbReference type="Proteomes" id="UP000008694">
    <property type="component" value="Unassembled WGS sequence"/>
</dbReference>
<proteinExistence type="predicted"/>
<gene>
    <name evidence="2" type="ORF">ARALYDRAFT_684260</name>
</gene>
<name>D7MLN1_ARALL</name>
<organism evidence="3">
    <name type="scientific">Arabidopsis lyrata subsp. lyrata</name>
    <name type="common">Lyre-leaved rock-cress</name>
    <dbReference type="NCBI Taxonomy" id="81972"/>
    <lineage>
        <taxon>Eukaryota</taxon>
        <taxon>Viridiplantae</taxon>
        <taxon>Streptophyta</taxon>
        <taxon>Embryophyta</taxon>
        <taxon>Tracheophyta</taxon>
        <taxon>Spermatophyta</taxon>
        <taxon>Magnoliopsida</taxon>
        <taxon>eudicotyledons</taxon>
        <taxon>Gunneridae</taxon>
        <taxon>Pentapetalae</taxon>
        <taxon>rosids</taxon>
        <taxon>malvids</taxon>
        <taxon>Brassicales</taxon>
        <taxon>Brassicaceae</taxon>
        <taxon>Camelineae</taxon>
        <taxon>Arabidopsis</taxon>
    </lineage>
</organism>
<dbReference type="EMBL" id="GL348720">
    <property type="protein sequence ID" value="EFH40151.1"/>
    <property type="molecule type" value="Genomic_DNA"/>
</dbReference>
<feature type="compositionally biased region" description="Polar residues" evidence="1">
    <location>
        <begin position="14"/>
        <end position="25"/>
    </location>
</feature>
<accession>D7MLN1</accession>